<evidence type="ECO:0000259" key="1">
    <source>
        <dbReference type="Pfam" id="PF01170"/>
    </source>
</evidence>
<sequence length="421" mass="48155">MSLAEILQVLTSLGVIFKIMACSPEVVVIETDQPLNAQALQQRLGGIIKIIRLFDTFQKKGKEYPSQVLINYFTFKRIKDYFQEYSGKKQFGVSIYALDPTLQFREEVTRIAFLIKKILQDQAQSVRAVLPQFPAQALSSVQVNENQLLQKGAEIIVICGNQRIFVGKTLIVQNYEDYGRRDFQRPARDEKVGMIPPKVAQTMLNLALPLKPLEYILDPFCGCGTILQEAILMGYQAIGSDLEQKMIENSEKNLEWFRNRYHVPPNRYKLFKSHAAEISIQLPKYKVAAVVTEGTLGPIYGKVPKKTEMQANFKNLEKLYDQVFKEFKKILAPGSKVVISLPAYKTRLSDYEFMPSLDFVLKNGYTILDPLSESLTTKYRFLRVTPRKSMIYDRRDQIVAREIFIFQLGNTSTNSSLPTTN</sequence>
<dbReference type="Pfam" id="PF01170">
    <property type="entry name" value="UPF0020"/>
    <property type="match status" value="1"/>
</dbReference>
<feature type="domain" description="Ribosomal RNA large subunit methyltransferase K/L-like methyltransferase" evidence="1">
    <location>
        <begin position="191"/>
        <end position="346"/>
    </location>
</feature>
<reference evidence="2 3" key="1">
    <citation type="journal article" date="2016" name="Nat. Commun.">
        <title>Thousands of microbial genomes shed light on interconnected biogeochemical processes in an aquifer system.</title>
        <authorList>
            <person name="Anantharaman K."/>
            <person name="Brown C.T."/>
            <person name="Hug L.A."/>
            <person name="Sharon I."/>
            <person name="Castelle C.J."/>
            <person name="Probst A.J."/>
            <person name="Thomas B.C."/>
            <person name="Singh A."/>
            <person name="Wilkins M.J."/>
            <person name="Karaoz U."/>
            <person name="Brodie E.L."/>
            <person name="Williams K.H."/>
            <person name="Hubbard S.S."/>
            <person name="Banfield J.F."/>
        </authorList>
    </citation>
    <scope>NUCLEOTIDE SEQUENCE [LARGE SCALE GENOMIC DNA]</scope>
</reference>
<dbReference type="Gene3D" id="3.40.50.150">
    <property type="entry name" value="Vaccinia Virus protein VP39"/>
    <property type="match status" value="1"/>
</dbReference>
<dbReference type="GO" id="GO:0016423">
    <property type="term" value="F:tRNA (guanine) methyltransferase activity"/>
    <property type="evidence" value="ECO:0007669"/>
    <property type="project" value="TreeGrafter"/>
</dbReference>
<dbReference type="EMBL" id="MFEJ01000019">
    <property type="protein sequence ID" value="OGE80176.1"/>
    <property type="molecule type" value="Genomic_DNA"/>
</dbReference>
<evidence type="ECO:0000313" key="2">
    <source>
        <dbReference type="EMBL" id="OGE80176.1"/>
    </source>
</evidence>
<comment type="caution">
    <text evidence="2">The sequence shown here is derived from an EMBL/GenBank/DDBJ whole genome shotgun (WGS) entry which is preliminary data.</text>
</comment>
<gene>
    <name evidence="2" type="ORF">A2660_02500</name>
</gene>
<dbReference type="GO" id="GO:0030488">
    <property type="term" value="P:tRNA methylation"/>
    <property type="evidence" value="ECO:0007669"/>
    <property type="project" value="TreeGrafter"/>
</dbReference>
<protein>
    <recommendedName>
        <fullName evidence="1">Ribosomal RNA large subunit methyltransferase K/L-like methyltransferase domain-containing protein</fullName>
    </recommendedName>
</protein>
<evidence type="ECO:0000313" key="3">
    <source>
        <dbReference type="Proteomes" id="UP000176233"/>
    </source>
</evidence>
<dbReference type="InterPro" id="IPR000241">
    <property type="entry name" value="RlmKL-like_Mtase"/>
</dbReference>
<name>A0A1F5NR78_9BACT</name>
<organism evidence="2 3">
    <name type="scientific">Candidatus Doudnabacteria bacterium RIFCSPHIGHO2_01_FULL_45_18</name>
    <dbReference type="NCBI Taxonomy" id="1817823"/>
    <lineage>
        <taxon>Bacteria</taxon>
        <taxon>Candidatus Doudnaibacteriota</taxon>
    </lineage>
</organism>
<dbReference type="PANTHER" id="PTHR14911:SF21">
    <property type="entry name" value="N2-METHYLGUANOSINE TRNA METHYLTRANSFERASE"/>
    <property type="match status" value="1"/>
</dbReference>
<dbReference type="SUPFAM" id="SSF53335">
    <property type="entry name" value="S-adenosyl-L-methionine-dependent methyltransferases"/>
    <property type="match status" value="1"/>
</dbReference>
<dbReference type="InterPro" id="IPR029063">
    <property type="entry name" value="SAM-dependent_MTases_sf"/>
</dbReference>
<dbReference type="AlphaFoldDB" id="A0A1F5NR78"/>
<dbReference type="PANTHER" id="PTHR14911">
    <property type="entry name" value="THUMP DOMAIN-CONTAINING"/>
    <property type="match status" value="1"/>
</dbReference>
<accession>A0A1F5NR78</accession>
<proteinExistence type="predicted"/>
<dbReference type="CDD" id="cd02440">
    <property type="entry name" value="AdoMet_MTases"/>
    <property type="match status" value="1"/>
</dbReference>
<dbReference type="Proteomes" id="UP000176233">
    <property type="component" value="Unassembled WGS sequence"/>
</dbReference>